<reference evidence="3 4" key="1">
    <citation type="submission" date="2017-08" db="EMBL/GenBank/DDBJ databases">
        <title>Mesorhizobium wenxinae sp. nov., a novel rhizobial species isolated from root nodules of chickpea (Cicer arietinum L.).</title>
        <authorList>
            <person name="Zhang J."/>
        </authorList>
    </citation>
    <scope>NUCLEOTIDE SEQUENCE [LARGE SCALE GENOMIC DNA]</scope>
    <source>
        <strain evidence="3 4">SDW018</strain>
    </source>
</reference>
<feature type="region of interest" description="Disordered" evidence="1">
    <location>
        <begin position="118"/>
        <end position="139"/>
    </location>
</feature>
<dbReference type="OrthoDB" id="3078267at2"/>
<dbReference type="EMBL" id="NPKJ01000076">
    <property type="protein sequence ID" value="PAQ04614.1"/>
    <property type="molecule type" value="Genomic_DNA"/>
</dbReference>
<feature type="signal peptide" evidence="2">
    <location>
        <begin position="1"/>
        <end position="21"/>
    </location>
</feature>
<dbReference type="Gene3D" id="3.10.100.10">
    <property type="entry name" value="Mannose-Binding Protein A, subunit A"/>
    <property type="match status" value="1"/>
</dbReference>
<keyword evidence="4" id="KW-1185">Reference proteome</keyword>
<accession>A0A271L914</accession>
<evidence type="ECO:0000256" key="1">
    <source>
        <dbReference type="SAM" id="MobiDB-lite"/>
    </source>
</evidence>
<dbReference type="InterPro" id="IPR016187">
    <property type="entry name" value="CTDL_fold"/>
</dbReference>
<protein>
    <recommendedName>
        <fullName evidence="5">Lectin</fullName>
    </recommendedName>
</protein>
<evidence type="ECO:0000313" key="4">
    <source>
        <dbReference type="Proteomes" id="UP000216442"/>
    </source>
</evidence>
<dbReference type="SUPFAM" id="SSF56436">
    <property type="entry name" value="C-type lectin-like"/>
    <property type="match status" value="1"/>
</dbReference>
<dbReference type="InterPro" id="IPR016186">
    <property type="entry name" value="C-type_lectin-like/link_sf"/>
</dbReference>
<evidence type="ECO:0008006" key="5">
    <source>
        <dbReference type="Google" id="ProtNLM"/>
    </source>
</evidence>
<gene>
    <name evidence="3" type="ORF">CIT26_33880</name>
</gene>
<dbReference type="RefSeq" id="WP_095496643.1">
    <property type="nucleotide sequence ID" value="NZ_NPKJ01000076.1"/>
</dbReference>
<sequence>MRRLLVVTAAASLAAVGVAFSQNATMSFFVTSVGLGKGADLGGLAGADAHCASLAEAAGITGKTWRAYLSTSDTDARDRIGKGPWFNAKGVKIADDVASLHSDANAITKQTALDEKGEMINGRGDKPNRHDVLTGSKPDGTKIADQTCGDWTLSGAEGAAMTGHHDRTGLDDSAAAKSWNSSHASRGGCSQEALRSTGGDGLFYCFAVN</sequence>
<proteinExistence type="predicted"/>
<dbReference type="AlphaFoldDB" id="A0A271L914"/>
<feature type="compositionally biased region" description="Basic and acidic residues" evidence="1">
    <location>
        <begin position="118"/>
        <end position="132"/>
    </location>
</feature>
<evidence type="ECO:0000313" key="3">
    <source>
        <dbReference type="EMBL" id="PAQ04614.1"/>
    </source>
</evidence>
<dbReference type="Proteomes" id="UP000216442">
    <property type="component" value="Unassembled WGS sequence"/>
</dbReference>
<keyword evidence="2" id="KW-0732">Signal</keyword>
<organism evidence="3 4">
    <name type="scientific">Mesorhizobium temperatum</name>
    <dbReference type="NCBI Taxonomy" id="241416"/>
    <lineage>
        <taxon>Bacteria</taxon>
        <taxon>Pseudomonadati</taxon>
        <taxon>Pseudomonadota</taxon>
        <taxon>Alphaproteobacteria</taxon>
        <taxon>Hyphomicrobiales</taxon>
        <taxon>Phyllobacteriaceae</taxon>
        <taxon>Mesorhizobium</taxon>
    </lineage>
</organism>
<feature type="chain" id="PRO_5011995515" description="Lectin" evidence="2">
    <location>
        <begin position="22"/>
        <end position="209"/>
    </location>
</feature>
<evidence type="ECO:0000256" key="2">
    <source>
        <dbReference type="SAM" id="SignalP"/>
    </source>
</evidence>
<name>A0A271L914_9HYPH</name>
<comment type="caution">
    <text evidence="3">The sequence shown here is derived from an EMBL/GenBank/DDBJ whole genome shotgun (WGS) entry which is preliminary data.</text>
</comment>